<keyword evidence="7" id="KW-1185">Reference proteome</keyword>
<reference evidence="6 7" key="1">
    <citation type="submission" date="2016-12" db="EMBL/GenBank/DDBJ databases">
        <title>The genomes of Aspergillus section Nigri reveals drivers in fungal speciation.</title>
        <authorList>
            <consortium name="DOE Joint Genome Institute"/>
            <person name="Vesth T.C."/>
            <person name="Nybo J."/>
            <person name="Theobald S."/>
            <person name="Brandl J."/>
            <person name="Frisvad J.C."/>
            <person name="Nielsen K.F."/>
            <person name="Lyhne E.K."/>
            <person name="Kogle M.E."/>
            <person name="Kuo A."/>
            <person name="Riley R."/>
            <person name="Clum A."/>
            <person name="Nolan M."/>
            <person name="Lipzen A."/>
            <person name="Salamov A."/>
            <person name="Henrissat B."/>
            <person name="Wiebenga A."/>
            <person name="De Vries R.P."/>
            <person name="Grigoriev I.V."/>
            <person name="Mortensen U.H."/>
            <person name="Andersen M.R."/>
            <person name="Baker S.E."/>
        </authorList>
    </citation>
    <scope>NUCLEOTIDE SEQUENCE [LARGE SCALE GENOMIC DNA]</scope>
    <source>
        <strain evidence="6 7">CBS 117.55</strain>
    </source>
</reference>
<comment type="caution">
    <text evidence="6">The sequence shown here is derived from an EMBL/GenBank/DDBJ whole genome shotgun (WGS) entry which is preliminary data.</text>
</comment>
<evidence type="ECO:0000256" key="2">
    <source>
        <dbReference type="ARBA" id="ARBA00047899"/>
    </source>
</evidence>
<dbReference type="GO" id="GO:0004674">
    <property type="term" value="F:protein serine/threonine kinase activity"/>
    <property type="evidence" value="ECO:0007669"/>
    <property type="project" value="UniProtKB-EC"/>
</dbReference>
<feature type="compositionally biased region" description="Basic and acidic residues" evidence="5">
    <location>
        <begin position="1050"/>
        <end position="1060"/>
    </location>
</feature>
<dbReference type="VEuPathDB" id="FungiDB:BO70DRAFT_295172"/>
<feature type="compositionally biased region" description="Basic and acidic residues" evidence="5">
    <location>
        <begin position="1097"/>
        <end position="1111"/>
    </location>
</feature>
<evidence type="ECO:0000256" key="1">
    <source>
        <dbReference type="ARBA" id="ARBA00022553"/>
    </source>
</evidence>
<evidence type="ECO:0000256" key="5">
    <source>
        <dbReference type="SAM" id="MobiDB-lite"/>
    </source>
</evidence>
<feature type="region of interest" description="Disordered" evidence="5">
    <location>
        <begin position="74"/>
        <end position="144"/>
    </location>
</feature>
<evidence type="ECO:0008006" key="8">
    <source>
        <dbReference type="Google" id="ProtNLM"/>
    </source>
</evidence>
<dbReference type="AlphaFoldDB" id="A0A317VRQ1"/>
<feature type="compositionally biased region" description="Basic and acidic residues" evidence="5">
    <location>
        <begin position="956"/>
        <end position="987"/>
    </location>
</feature>
<accession>A0A317VRQ1</accession>
<dbReference type="OrthoDB" id="4201669at2759"/>
<feature type="coiled-coil region" evidence="4">
    <location>
        <begin position="237"/>
        <end position="285"/>
    </location>
</feature>
<organism evidence="6 7">
    <name type="scientific">Aspergillus heteromorphus CBS 117.55</name>
    <dbReference type="NCBI Taxonomy" id="1448321"/>
    <lineage>
        <taxon>Eukaryota</taxon>
        <taxon>Fungi</taxon>
        <taxon>Dikarya</taxon>
        <taxon>Ascomycota</taxon>
        <taxon>Pezizomycotina</taxon>
        <taxon>Eurotiomycetes</taxon>
        <taxon>Eurotiomycetidae</taxon>
        <taxon>Eurotiales</taxon>
        <taxon>Aspergillaceae</taxon>
        <taxon>Aspergillus</taxon>
        <taxon>Aspergillus subgen. Circumdati</taxon>
    </lineage>
</organism>
<feature type="compositionally biased region" description="Polar residues" evidence="5">
    <location>
        <begin position="103"/>
        <end position="122"/>
    </location>
</feature>
<feature type="compositionally biased region" description="Polar residues" evidence="5">
    <location>
        <begin position="1131"/>
        <end position="1154"/>
    </location>
</feature>
<dbReference type="GeneID" id="37061739"/>
<comment type="catalytic activity">
    <reaction evidence="2">
        <text>L-threonyl-[protein] + ATP = O-phospho-L-threonyl-[protein] + ADP + H(+)</text>
        <dbReference type="Rhea" id="RHEA:46608"/>
        <dbReference type="Rhea" id="RHEA-COMP:11060"/>
        <dbReference type="Rhea" id="RHEA-COMP:11605"/>
        <dbReference type="ChEBI" id="CHEBI:15378"/>
        <dbReference type="ChEBI" id="CHEBI:30013"/>
        <dbReference type="ChEBI" id="CHEBI:30616"/>
        <dbReference type="ChEBI" id="CHEBI:61977"/>
        <dbReference type="ChEBI" id="CHEBI:456216"/>
        <dbReference type="EC" id="2.7.11.1"/>
    </reaction>
</comment>
<feature type="region of interest" description="Disordered" evidence="5">
    <location>
        <begin position="949"/>
        <end position="1183"/>
    </location>
</feature>
<dbReference type="EMBL" id="MSFL01000019">
    <property type="protein sequence ID" value="PWY76993.1"/>
    <property type="molecule type" value="Genomic_DNA"/>
</dbReference>
<keyword evidence="1" id="KW-0597">Phosphoprotein</keyword>
<dbReference type="RefSeq" id="XP_025397754.1">
    <property type="nucleotide sequence ID" value="XM_025539502.1"/>
</dbReference>
<dbReference type="PANTHER" id="PTHR22988:SF71">
    <property type="entry name" value="CITRON RHO-INTERACTING KINASE"/>
    <property type="match status" value="1"/>
</dbReference>
<keyword evidence="4" id="KW-0175">Coiled coil</keyword>
<proteinExistence type="predicted"/>
<evidence type="ECO:0000256" key="3">
    <source>
        <dbReference type="ARBA" id="ARBA00048679"/>
    </source>
</evidence>
<dbReference type="STRING" id="1448321.A0A317VRQ1"/>
<feature type="compositionally biased region" description="Basic and acidic residues" evidence="5">
    <location>
        <begin position="1163"/>
        <end position="1177"/>
    </location>
</feature>
<dbReference type="Proteomes" id="UP000247233">
    <property type="component" value="Unassembled WGS sequence"/>
</dbReference>
<dbReference type="GO" id="GO:0005856">
    <property type="term" value="C:cytoskeleton"/>
    <property type="evidence" value="ECO:0007669"/>
    <property type="project" value="TreeGrafter"/>
</dbReference>
<dbReference type="GO" id="GO:0005737">
    <property type="term" value="C:cytoplasm"/>
    <property type="evidence" value="ECO:0007669"/>
    <property type="project" value="TreeGrafter"/>
</dbReference>
<feature type="compositionally biased region" description="Basic residues" evidence="5">
    <location>
        <begin position="123"/>
        <end position="132"/>
    </location>
</feature>
<sequence length="1240" mass="139677">MPVGANYDEEEEMLLLQMADNIEPVSPSLRAVMATTEIRDTYQGQRHVSPLLMERPKSSGMDMAAFCFSKPAQGPNSFSLQGEDKGSEKATASFMGSVAPNPDTDQNGGLHSHSLLTANQRSKVTKRRKGRAIRAPLLPSENGGSQLSEEDLFQLMITRIRDRENSVIAAVHLKEQMETDMMKMAEENNALKGQLELSGRKQQNQAAALKAYKSRMDTWRSKFLKFKGFLNELGCDYQNLRGEAIQLKAARKTLLNERSEITSSINEAKSQLAMISNRADNRRDEILKLESQGDLLRRSLSGAEESVKYLQSQLSDEKKRSKRLELFIQDCSQTQAAKLALIRSDQLGIMKSLGSAFEILCYQHDSSTKALRESIGSDVRGCLSSLKEIRETLTANKADGQDCKEIFRGFISRMDPVMHELSAGICEVTETNTNLAQSLKEQLQLTKDHMVSESFLTERLTRDVESRNSLQERLKTFLEAIEKISCSIQTFEHKEMGLADQMKTLEMNLSEMQIPQNIELLREESFRHNREVVEMEQKIRLLSEELRQAEFTITAKDHENEAIKISLLETESRSHETESRVRQAESEAAALRDEVKAVEARVREELSRASVVSRELDRAKNEQVLHELLREKTDIERNMEIVTAELAEAQLVLVRLTYLYKQQEKEVEDLRIQLTESMAKVEGQENEIERLMELESSMKTQQESLRQQLEDSTVQISSLEGECSKMNKENGDELEDLHRKQDVLQKVLQTKEDECSLFQAKLTAVMSEKSELVNSKAKAKEEIHTLLKRVQESEHWVNKIKEMLTQVGLSAPEESFSVAWSMLEMILRSFQIETTQAQLNTPGKNIRGLNTEALTPQRVVSLGHELFTATELVYKTQSMQASIISSPFPQAKVTESNFGRQQDLSSVRTPKIVPFSSIRQSSQDGCSLFGNEEDDIAAMMMLTQEKKAVVPSDTQRNPDEHQTVDLEKDLGEEKQATKPDSPKKADGDVDTVNGTASSQKHSSQAELKGEQIPDDKKDIIKEQTKQKAVTFEAQSPTAQKRKLPEPQSGDIRDMIEDRPRTTRRTYSRNRQNPVARAAEHDVSVSMDANTSGNTRADTTRSNENKRARDSDPSGARPQKPVNEYFERKSSPTKLASGSSKAPSMNPSQSNSQKMTRGRGGRKTRGEQHTRRQTDAKTNRRSLQRPVQPGKVILSVRDTECPMSGIDSEMCAATILPISSFPHPVLPPPYFVSQATSNLPV</sequence>
<comment type="catalytic activity">
    <reaction evidence="3">
        <text>L-seryl-[protein] + ATP = O-phospho-L-seryl-[protein] + ADP + H(+)</text>
        <dbReference type="Rhea" id="RHEA:17989"/>
        <dbReference type="Rhea" id="RHEA-COMP:9863"/>
        <dbReference type="Rhea" id="RHEA-COMP:11604"/>
        <dbReference type="ChEBI" id="CHEBI:15378"/>
        <dbReference type="ChEBI" id="CHEBI:29999"/>
        <dbReference type="ChEBI" id="CHEBI:30616"/>
        <dbReference type="ChEBI" id="CHEBI:83421"/>
        <dbReference type="ChEBI" id="CHEBI:456216"/>
        <dbReference type="EC" id="2.7.11.1"/>
    </reaction>
</comment>
<gene>
    <name evidence="6" type="ORF">BO70DRAFT_295172</name>
</gene>
<protein>
    <recommendedName>
        <fullName evidence="8">Rootletin</fullName>
    </recommendedName>
</protein>
<feature type="compositionally biased region" description="Polar residues" evidence="5">
    <location>
        <begin position="1086"/>
        <end position="1096"/>
    </location>
</feature>
<dbReference type="GO" id="GO:0031032">
    <property type="term" value="P:actomyosin structure organization"/>
    <property type="evidence" value="ECO:0007669"/>
    <property type="project" value="TreeGrafter"/>
</dbReference>
<dbReference type="PANTHER" id="PTHR22988">
    <property type="entry name" value="MYOTONIC DYSTROPHY S/T KINASE-RELATED"/>
    <property type="match status" value="1"/>
</dbReference>
<evidence type="ECO:0000313" key="7">
    <source>
        <dbReference type="Proteomes" id="UP000247233"/>
    </source>
</evidence>
<name>A0A317VRQ1_9EURO</name>
<evidence type="ECO:0000256" key="4">
    <source>
        <dbReference type="SAM" id="Coils"/>
    </source>
</evidence>
<feature type="compositionally biased region" description="Polar residues" evidence="5">
    <location>
        <begin position="992"/>
        <end position="1005"/>
    </location>
</feature>
<feature type="compositionally biased region" description="Basic and acidic residues" evidence="5">
    <location>
        <begin position="1007"/>
        <end position="1025"/>
    </location>
</feature>
<feature type="coiled-coil region" evidence="4">
    <location>
        <begin position="518"/>
        <end position="789"/>
    </location>
</feature>
<evidence type="ECO:0000313" key="6">
    <source>
        <dbReference type="EMBL" id="PWY76993.1"/>
    </source>
</evidence>
<dbReference type="InterPro" id="IPR050839">
    <property type="entry name" value="Rho-assoc_Ser/Thr_Kinase"/>
</dbReference>